<protein>
    <submittedName>
        <fullName evidence="1">Uncharacterized protein</fullName>
    </submittedName>
</protein>
<proteinExistence type="predicted"/>
<reference evidence="1 2" key="1">
    <citation type="submission" date="2015-03" db="EMBL/GenBank/DDBJ databases">
        <authorList>
            <consortium name="Pathogen Informatics"/>
        </authorList>
    </citation>
    <scope>NUCLEOTIDE SEQUENCE [LARGE SCALE GENOMIC DNA]</scope>
    <source>
        <strain evidence="1 2">Bir 185</strain>
    </source>
</reference>
<evidence type="ECO:0000313" key="2">
    <source>
        <dbReference type="Proteomes" id="UP000050164"/>
    </source>
</evidence>
<name>A0A655AY21_MYCTX</name>
<organism evidence="1 2">
    <name type="scientific">Mycobacterium tuberculosis</name>
    <dbReference type="NCBI Taxonomy" id="1773"/>
    <lineage>
        <taxon>Bacteria</taxon>
        <taxon>Bacillati</taxon>
        <taxon>Actinomycetota</taxon>
        <taxon>Actinomycetes</taxon>
        <taxon>Mycobacteriales</taxon>
        <taxon>Mycobacteriaceae</taxon>
        <taxon>Mycobacterium</taxon>
        <taxon>Mycobacterium tuberculosis complex</taxon>
    </lineage>
</organism>
<evidence type="ECO:0000313" key="1">
    <source>
        <dbReference type="EMBL" id="CKV05072.1"/>
    </source>
</evidence>
<gene>
    <name evidence="1" type="ORF">ERS027659_05328</name>
</gene>
<dbReference type="EMBL" id="CNFT01003555">
    <property type="protein sequence ID" value="CKV05072.1"/>
    <property type="molecule type" value="Genomic_DNA"/>
</dbReference>
<sequence length="35" mass="4325">MKGFFLMIFLSWKMLKKNMMHLPKLFAMKELRFST</sequence>
<dbReference type="Proteomes" id="UP000050164">
    <property type="component" value="Unassembled WGS sequence"/>
</dbReference>
<accession>A0A655AY21</accession>
<dbReference type="AlphaFoldDB" id="A0A655AY21"/>